<dbReference type="SMART" id="SM00052">
    <property type="entry name" value="EAL"/>
    <property type="match status" value="1"/>
</dbReference>
<dbReference type="Pfam" id="PF00563">
    <property type="entry name" value="EAL"/>
    <property type="match status" value="1"/>
</dbReference>
<sequence length="401" mass="44918">MQLKNVLIIEDDHFHATILHKLLSTLVTAGIHVANNGKQAVEILKTITPDIIFCDLYMPDMDGVEFIRHIAKTQHRPLLVITSSVTNDVQAAVIDMSHSYGFEPITRISKPVSKEALAQVIHQWEQSQLKIQQAPKENIEVNPDQVRQALLHDEFEPFFQGHYCARTGALLGAEALVRWRHPELGLITPDKFLPIVISQGLSYALSCKMLRYSIEEAVKWHQAGAPISVSINISPSDIEQDDFADKVLQTLEEARFPANKLTLEVTEVEITEDLARSLDNTSRLRMRGVSLSIDDFGTGYSSISQLINSPFSELKIDRLFIERMSNSQKHFAALQCIIGLGKSLNLKLVAEGIETQLQAKMLAKLGCNSLQGYYFNKPMPADQFLKTCMQAFCSKPAKAFD</sequence>
<dbReference type="SUPFAM" id="SSF141868">
    <property type="entry name" value="EAL domain-like"/>
    <property type="match status" value="1"/>
</dbReference>
<feature type="modified residue" description="4-aspartylphosphate" evidence="1">
    <location>
        <position position="55"/>
    </location>
</feature>
<dbReference type="InterPro" id="IPR011006">
    <property type="entry name" value="CheY-like_superfamily"/>
</dbReference>
<dbReference type="InterPro" id="IPR050706">
    <property type="entry name" value="Cyclic-di-GMP_PDE-like"/>
</dbReference>
<dbReference type="Proteomes" id="UP000273252">
    <property type="component" value="Unassembled WGS sequence"/>
</dbReference>
<dbReference type="GO" id="GO:0071111">
    <property type="term" value="F:cyclic-guanylate-specific phosphodiesterase activity"/>
    <property type="evidence" value="ECO:0007669"/>
    <property type="project" value="InterPro"/>
</dbReference>
<evidence type="ECO:0000259" key="2">
    <source>
        <dbReference type="PROSITE" id="PS50110"/>
    </source>
</evidence>
<feature type="domain" description="Response regulatory" evidence="2">
    <location>
        <begin position="5"/>
        <end position="125"/>
    </location>
</feature>
<keyword evidence="5" id="KW-1185">Reference proteome</keyword>
<dbReference type="PROSITE" id="PS50883">
    <property type="entry name" value="EAL"/>
    <property type="match status" value="1"/>
</dbReference>
<dbReference type="Gene3D" id="3.20.20.450">
    <property type="entry name" value="EAL domain"/>
    <property type="match status" value="1"/>
</dbReference>
<protein>
    <submittedName>
        <fullName evidence="4">EAL domain-containing protein</fullName>
    </submittedName>
</protein>
<comment type="caution">
    <text evidence="4">The sequence shown here is derived from an EMBL/GenBank/DDBJ whole genome shotgun (WGS) entry which is preliminary data.</text>
</comment>
<gene>
    <name evidence="4" type="ORF">DZ860_19150</name>
</gene>
<reference evidence="4 5" key="1">
    <citation type="submission" date="2018-08" db="EMBL/GenBank/DDBJ databases">
        <title>Vibrio isolated from the Eastern China Marginal Seas.</title>
        <authorList>
            <person name="Li Y."/>
        </authorList>
    </citation>
    <scope>NUCLEOTIDE SEQUENCE [LARGE SCALE GENOMIC DNA]</scope>
    <source>
        <strain evidence="4 5">BEI233</strain>
    </source>
</reference>
<dbReference type="PROSITE" id="PS50110">
    <property type="entry name" value="RESPONSE_REGULATORY"/>
    <property type="match status" value="1"/>
</dbReference>
<evidence type="ECO:0000313" key="4">
    <source>
        <dbReference type="EMBL" id="RJX67134.1"/>
    </source>
</evidence>
<dbReference type="CDD" id="cd01948">
    <property type="entry name" value="EAL"/>
    <property type="match status" value="1"/>
</dbReference>
<dbReference type="PANTHER" id="PTHR33121:SF71">
    <property type="entry name" value="OXYGEN SENSOR PROTEIN DOSP"/>
    <property type="match status" value="1"/>
</dbReference>
<dbReference type="OrthoDB" id="9812358at2"/>
<dbReference type="InterPro" id="IPR001633">
    <property type="entry name" value="EAL_dom"/>
</dbReference>
<dbReference type="Gene3D" id="3.40.50.2300">
    <property type="match status" value="1"/>
</dbReference>
<dbReference type="Pfam" id="PF00072">
    <property type="entry name" value="Response_reg"/>
    <property type="match status" value="1"/>
</dbReference>
<dbReference type="InterPro" id="IPR001789">
    <property type="entry name" value="Sig_transdc_resp-reg_receiver"/>
</dbReference>
<name>A0A3A6QER4_9VIBR</name>
<dbReference type="SMART" id="SM00448">
    <property type="entry name" value="REC"/>
    <property type="match status" value="1"/>
</dbReference>
<dbReference type="RefSeq" id="WP_120034349.1">
    <property type="nucleotide sequence ID" value="NZ_QVMU01000025.1"/>
</dbReference>
<proteinExistence type="predicted"/>
<evidence type="ECO:0000259" key="3">
    <source>
        <dbReference type="PROSITE" id="PS50883"/>
    </source>
</evidence>
<keyword evidence="1" id="KW-0597">Phosphoprotein</keyword>
<dbReference type="AlphaFoldDB" id="A0A3A6QER4"/>
<evidence type="ECO:0000313" key="5">
    <source>
        <dbReference type="Proteomes" id="UP000273252"/>
    </source>
</evidence>
<accession>A0A3A6QER4</accession>
<dbReference type="SUPFAM" id="SSF52172">
    <property type="entry name" value="CheY-like"/>
    <property type="match status" value="1"/>
</dbReference>
<dbReference type="CDD" id="cd17546">
    <property type="entry name" value="REC_hyHK_CKI1_RcsC-like"/>
    <property type="match status" value="1"/>
</dbReference>
<feature type="domain" description="EAL" evidence="3">
    <location>
        <begin position="139"/>
        <end position="392"/>
    </location>
</feature>
<dbReference type="EMBL" id="QVMU01000025">
    <property type="protein sequence ID" value="RJX67134.1"/>
    <property type="molecule type" value="Genomic_DNA"/>
</dbReference>
<organism evidence="4 5">
    <name type="scientific">Vibrio sinensis</name>
    <dbReference type="NCBI Taxonomy" id="2302434"/>
    <lineage>
        <taxon>Bacteria</taxon>
        <taxon>Pseudomonadati</taxon>
        <taxon>Pseudomonadota</taxon>
        <taxon>Gammaproteobacteria</taxon>
        <taxon>Vibrionales</taxon>
        <taxon>Vibrionaceae</taxon>
        <taxon>Vibrio</taxon>
    </lineage>
</organism>
<dbReference type="GO" id="GO:0000160">
    <property type="term" value="P:phosphorelay signal transduction system"/>
    <property type="evidence" value="ECO:0007669"/>
    <property type="project" value="InterPro"/>
</dbReference>
<evidence type="ECO:0000256" key="1">
    <source>
        <dbReference type="PROSITE-ProRule" id="PRU00169"/>
    </source>
</evidence>
<dbReference type="InterPro" id="IPR035919">
    <property type="entry name" value="EAL_sf"/>
</dbReference>
<dbReference type="PANTHER" id="PTHR33121">
    <property type="entry name" value="CYCLIC DI-GMP PHOSPHODIESTERASE PDEF"/>
    <property type="match status" value="1"/>
</dbReference>